<name>A6TNW9_ALKMQ</name>
<dbReference type="InterPro" id="IPR002509">
    <property type="entry name" value="NODB_dom"/>
</dbReference>
<keyword evidence="2" id="KW-1133">Transmembrane helix</keyword>
<evidence type="ECO:0000313" key="5">
    <source>
        <dbReference type="Proteomes" id="UP000001572"/>
    </source>
</evidence>
<dbReference type="PROSITE" id="PS51677">
    <property type="entry name" value="NODB"/>
    <property type="match status" value="1"/>
</dbReference>
<evidence type="ECO:0000259" key="3">
    <source>
        <dbReference type="PROSITE" id="PS51677"/>
    </source>
</evidence>
<protein>
    <submittedName>
        <fullName evidence="4">Polysaccharide deacetylase</fullName>
    </submittedName>
</protein>
<dbReference type="Proteomes" id="UP000001572">
    <property type="component" value="Chromosome"/>
</dbReference>
<sequence length="325" mass="36967">MKKIGGIVMLGIMIFMMSMFLPSLVTLGQGFLPNVPVNDGMEDVAVDGENQNEVIDSEGLDLEDTGSDVESENEEQMDSTVEEIELETSQKSDEVKTVYPNNGHKKVFLTFDDGPTPLTPRVLDILKEENVPATFFIIGRLLEKYPQYTIRAYEEGHGILPHSYSHDYSIYSTFETFYDDFYKAEQKVKETLGYEPPPIFRFPGGSSNHSSFDYGGKQFMPKLTEDIKEKGYYYVDWNASSGDAGPDYDNPDQMLKNVLEGAAGKDFVVVLFHDVTRNEKMLEMLPKLIETLKKDGYTFRSFRDITEEELDKMVQLKLANKPIIR</sequence>
<feature type="domain" description="NodB homology" evidence="3">
    <location>
        <begin position="105"/>
        <end position="300"/>
    </location>
</feature>
<dbReference type="KEGG" id="amt:Amet_1711"/>
<dbReference type="HOGENOM" id="CLU_021264_6_1_9"/>
<evidence type="ECO:0000313" key="4">
    <source>
        <dbReference type="EMBL" id="ABR47887.1"/>
    </source>
</evidence>
<dbReference type="RefSeq" id="WP_012062925.1">
    <property type="nucleotide sequence ID" value="NC_009633.1"/>
</dbReference>
<dbReference type="PANTHER" id="PTHR10587">
    <property type="entry name" value="GLYCOSYL TRANSFERASE-RELATED"/>
    <property type="match status" value="1"/>
</dbReference>
<dbReference type="OrthoDB" id="258610at2"/>
<dbReference type="PANTHER" id="PTHR10587:SF125">
    <property type="entry name" value="POLYSACCHARIDE DEACETYLASE YHEN-RELATED"/>
    <property type="match status" value="1"/>
</dbReference>
<feature type="region of interest" description="Disordered" evidence="1">
    <location>
        <begin position="62"/>
        <end position="82"/>
    </location>
</feature>
<dbReference type="Pfam" id="PF01522">
    <property type="entry name" value="Polysacc_deac_1"/>
    <property type="match status" value="1"/>
</dbReference>
<accession>A6TNW9</accession>
<dbReference type="AlphaFoldDB" id="A6TNW9"/>
<keyword evidence="2" id="KW-0472">Membrane</keyword>
<keyword evidence="5" id="KW-1185">Reference proteome</keyword>
<dbReference type="Gene3D" id="3.20.20.370">
    <property type="entry name" value="Glycoside hydrolase/deacetylase"/>
    <property type="match status" value="1"/>
</dbReference>
<reference evidence="5" key="1">
    <citation type="journal article" date="2016" name="Genome Announc.">
        <title>Complete genome sequence of Alkaliphilus metalliredigens strain QYMF, an alkaliphilic and metal-reducing bacterium isolated from borax-contaminated leachate ponds.</title>
        <authorList>
            <person name="Hwang C."/>
            <person name="Copeland A."/>
            <person name="Lucas S."/>
            <person name="Lapidus A."/>
            <person name="Barry K."/>
            <person name="Detter J.C."/>
            <person name="Glavina Del Rio T."/>
            <person name="Hammon N."/>
            <person name="Israni S."/>
            <person name="Dalin E."/>
            <person name="Tice H."/>
            <person name="Pitluck S."/>
            <person name="Chertkov O."/>
            <person name="Brettin T."/>
            <person name="Bruce D."/>
            <person name="Han C."/>
            <person name="Schmutz J."/>
            <person name="Larimer F."/>
            <person name="Land M.L."/>
            <person name="Hauser L."/>
            <person name="Kyrpides N."/>
            <person name="Mikhailova N."/>
            <person name="Ye Q."/>
            <person name="Zhou J."/>
            <person name="Richardson P."/>
            <person name="Fields M.W."/>
        </authorList>
    </citation>
    <scope>NUCLEOTIDE SEQUENCE [LARGE SCALE GENOMIC DNA]</scope>
    <source>
        <strain evidence="5">QYMF</strain>
    </source>
</reference>
<evidence type="ECO:0000256" key="1">
    <source>
        <dbReference type="SAM" id="MobiDB-lite"/>
    </source>
</evidence>
<proteinExistence type="predicted"/>
<dbReference type="SUPFAM" id="SSF88713">
    <property type="entry name" value="Glycoside hydrolase/deacetylase"/>
    <property type="match status" value="1"/>
</dbReference>
<dbReference type="GO" id="GO:0016810">
    <property type="term" value="F:hydrolase activity, acting on carbon-nitrogen (but not peptide) bonds"/>
    <property type="evidence" value="ECO:0007669"/>
    <property type="project" value="InterPro"/>
</dbReference>
<dbReference type="InterPro" id="IPR011330">
    <property type="entry name" value="Glyco_hydro/deAcase_b/a-brl"/>
</dbReference>
<organism evidence="4 5">
    <name type="scientific">Alkaliphilus metalliredigens (strain QYMF)</name>
    <dbReference type="NCBI Taxonomy" id="293826"/>
    <lineage>
        <taxon>Bacteria</taxon>
        <taxon>Bacillati</taxon>
        <taxon>Bacillota</taxon>
        <taxon>Clostridia</taxon>
        <taxon>Peptostreptococcales</taxon>
        <taxon>Natronincolaceae</taxon>
        <taxon>Alkaliphilus</taxon>
    </lineage>
</organism>
<evidence type="ECO:0000256" key="2">
    <source>
        <dbReference type="SAM" id="Phobius"/>
    </source>
</evidence>
<dbReference type="STRING" id="293826.Amet_1711"/>
<gene>
    <name evidence="4" type="ordered locus">Amet_1711</name>
</gene>
<dbReference type="CDD" id="cd10944">
    <property type="entry name" value="CE4_SmPgdA_like"/>
    <property type="match status" value="1"/>
</dbReference>
<dbReference type="EMBL" id="CP000724">
    <property type="protein sequence ID" value="ABR47887.1"/>
    <property type="molecule type" value="Genomic_DNA"/>
</dbReference>
<dbReference type="eggNOG" id="COG0726">
    <property type="taxonomic scope" value="Bacteria"/>
</dbReference>
<dbReference type="GO" id="GO:0005975">
    <property type="term" value="P:carbohydrate metabolic process"/>
    <property type="evidence" value="ECO:0007669"/>
    <property type="project" value="InterPro"/>
</dbReference>
<keyword evidence="2" id="KW-0812">Transmembrane</keyword>
<dbReference type="InterPro" id="IPR050248">
    <property type="entry name" value="Polysacc_deacetylase_ArnD"/>
</dbReference>
<feature type="transmembrane region" description="Helical" evidence="2">
    <location>
        <begin position="7"/>
        <end position="32"/>
    </location>
</feature>